<organism evidence="1">
    <name type="scientific">hydrothermal vent metagenome</name>
    <dbReference type="NCBI Taxonomy" id="652676"/>
    <lineage>
        <taxon>unclassified sequences</taxon>
        <taxon>metagenomes</taxon>
        <taxon>ecological metagenomes</taxon>
    </lineage>
</organism>
<gene>
    <name evidence="1" type="ORF">MNBD_GAMMA07-1025</name>
</gene>
<sequence length="100" mass="11045">MRAISFLKLNAFTLSALALALAMTNASYANDLAQIQVQDSNVKYAHCMDIGPQLKTDSNCVASGTCNKNTLYNFYAKESHELNCRKQYGGPVLTYSFVDH</sequence>
<accession>A0A3B0X0A4</accession>
<dbReference type="AlphaFoldDB" id="A0A3B0X0A4"/>
<dbReference type="EMBL" id="UOFF01000309">
    <property type="protein sequence ID" value="VAW56962.1"/>
    <property type="molecule type" value="Genomic_DNA"/>
</dbReference>
<proteinExistence type="predicted"/>
<name>A0A3B0X0A4_9ZZZZ</name>
<evidence type="ECO:0000313" key="1">
    <source>
        <dbReference type="EMBL" id="VAW56962.1"/>
    </source>
</evidence>
<reference evidence="1" key="1">
    <citation type="submission" date="2018-06" db="EMBL/GenBank/DDBJ databases">
        <authorList>
            <person name="Zhirakovskaya E."/>
        </authorList>
    </citation>
    <scope>NUCLEOTIDE SEQUENCE</scope>
</reference>
<protein>
    <submittedName>
        <fullName evidence="1">Uncharacterized protein</fullName>
    </submittedName>
</protein>